<dbReference type="Proteomes" id="UP001570511">
    <property type="component" value="Unassembled WGS sequence"/>
</dbReference>
<organism evidence="2 3">
    <name type="scientific">Halobellus rubicundus</name>
    <dbReference type="NCBI Taxonomy" id="2996466"/>
    <lineage>
        <taxon>Archaea</taxon>
        <taxon>Methanobacteriati</taxon>
        <taxon>Methanobacteriota</taxon>
        <taxon>Stenosarchaea group</taxon>
        <taxon>Halobacteria</taxon>
        <taxon>Halobacteriales</taxon>
        <taxon>Haloferacaceae</taxon>
        <taxon>Halobellus</taxon>
    </lineage>
</organism>
<feature type="region of interest" description="Disordered" evidence="1">
    <location>
        <begin position="22"/>
        <end position="73"/>
    </location>
</feature>
<evidence type="ECO:0008006" key="4">
    <source>
        <dbReference type="Google" id="ProtNLM"/>
    </source>
</evidence>
<proteinExistence type="predicted"/>
<sequence length="170" mass="17908">MRRASAVAATLALLLLTAGCLGGAPSSGTDSATPTDAAPSGSPTPTPDPTPGATPTDEWTSTERASEIPDADKAVHVENRWNRSVELRIRVVREATNETVYDETATFEPGADRDVYNVREANPDGIESFRVTATGLNATGSVTIETSACYTGAYVEVTDEGELYPFHGIC</sequence>
<reference evidence="2 3" key="1">
    <citation type="submission" date="2024-08" db="EMBL/GenBank/DDBJ databases">
        <title>Halobellus sp. MBLA0158 whole genome sequence.</title>
        <authorList>
            <person name="Hwang C.Y."/>
            <person name="Cho E.-S."/>
            <person name="Seo M.-J."/>
        </authorList>
    </citation>
    <scope>NUCLEOTIDE SEQUENCE [LARGE SCALE GENOMIC DNA]</scope>
    <source>
        <strain evidence="2 3">MBLA0158</strain>
    </source>
</reference>
<protein>
    <recommendedName>
        <fullName evidence="4">Lipoprotein</fullName>
    </recommendedName>
</protein>
<feature type="compositionally biased region" description="Pro residues" evidence="1">
    <location>
        <begin position="42"/>
        <end position="52"/>
    </location>
</feature>
<evidence type="ECO:0000256" key="1">
    <source>
        <dbReference type="SAM" id="MobiDB-lite"/>
    </source>
</evidence>
<feature type="compositionally biased region" description="Basic and acidic residues" evidence="1">
    <location>
        <begin position="64"/>
        <end position="73"/>
    </location>
</feature>
<dbReference type="RefSeq" id="WP_372388203.1">
    <property type="nucleotide sequence ID" value="NZ_JBGNYA010000001.1"/>
</dbReference>
<keyword evidence="3" id="KW-1185">Reference proteome</keyword>
<gene>
    <name evidence="2" type="ORF">OS889_06040</name>
</gene>
<name>A0ABD5MEC1_9EURY</name>
<dbReference type="EMBL" id="JBGNYA010000001">
    <property type="protein sequence ID" value="MFA1610565.1"/>
    <property type="molecule type" value="Genomic_DNA"/>
</dbReference>
<evidence type="ECO:0000313" key="2">
    <source>
        <dbReference type="EMBL" id="MFA1610565.1"/>
    </source>
</evidence>
<feature type="compositionally biased region" description="Low complexity" evidence="1">
    <location>
        <begin position="31"/>
        <end position="41"/>
    </location>
</feature>
<comment type="caution">
    <text evidence="2">The sequence shown here is derived from an EMBL/GenBank/DDBJ whole genome shotgun (WGS) entry which is preliminary data.</text>
</comment>
<evidence type="ECO:0000313" key="3">
    <source>
        <dbReference type="Proteomes" id="UP001570511"/>
    </source>
</evidence>
<dbReference type="AlphaFoldDB" id="A0ABD5MEC1"/>
<accession>A0ABD5MEC1</accession>
<dbReference type="PROSITE" id="PS51257">
    <property type="entry name" value="PROKAR_LIPOPROTEIN"/>
    <property type="match status" value="1"/>
</dbReference>